<feature type="compositionally biased region" description="Basic and acidic residues" evidence="1">
    <location>
        <begin position="468"/>
        <end position="490"/>
    </location>
</feature>
<accession>A0ABQ7AW20</accession>
<reference evidence="3 4" key="1">
    <citation type="journal article" date="2020" name="BMC Genomics">
        <title>Intraspecific diversification of the crop wild relative Brassica cretica Lam. using demographic model selection.</title>
        <authorList>
            <person name="Kioukis A."/>
            <person name="Michalopoulou V.A."/>
            <person name="Briers L."/>
            <person name="Pirintsos S."/>
            <person name="Studholme D.J."/>
            <person name="Pavlidis P."/>
            <person name="Sarris P.F."/>
        </authorList>
    </citation>
    <scope>NUCLEOTIDE SEQUENCE [LARGE SCALE GENOMIC DNA]</scope>
    <source>
        <strain evidence="4">cv. PFS-1207/04</strain>
    </source>
</reference>
<feature type="compositionally biased region" description="Basic and acidic residues" evidence="1">
    <location>
        <begin position="410"/>
        <end position="442"/>
    </location>
</feature>
<feature type="compositionally biased region" description="Polar residues" evidence="1">
    <location>
        <begin position="498"/>
        <end position="512"/>
    </location>
</feature>
<dbReference type="InterPro" id="IPR025558">
    <property type="entry name" value="DUF4283"/>
</dbReference>
<feature type="region of interest" description="Disordered" evidence="1">
    <location>
        <begin position="534"/>
        <end position="561"/>
    </location>
</feature>
<dbReference type="PANTHER" id="PTHR31286">
    <property type="entry name" value="GLYCINE-RICH CELL WALL STRUCTURAL PROTEIN 1.8-LIKE"/>
    <property type="match status" value="1"/>
</dbReference>
<evidence type="ECO:0000259" key="2">
    <source>
        <dbReference type="Pfam" id="PF14111"/>
    </source>
</evidence>
<sequence>MGRAKKKKKPTAITASLPSKFSRVLASTSTSGSRSNSQQSCQVTTQQLVTVESGCGKESVSNLKDSPLEPLGSVLEGSLQISSTVELLSQESNLVLPQSTIRESAESTETESPASPGKEVADKEPPAPLSPTKPDPSVKTMASRIRESAQLQELGEPSQHVSGAPFILIPDDNLETAKEEFKEFVYARFHGDAPEMGRVIGVVNAIWARSGPRIFVHRIGQNTYLLKTPNIRTKEILLSRNVWKIAGYPMFVAPWSPDFSPEQPQLTEAVVPVELRGVPYLLFNQQSLSRIATAVGKPVSMAPETERKENFEVARLWVKVNLLAELPTRIVSGFSNGREVEISVSYPWLPSKCQTCGKFGHDNSMCSQRYARGDMNSQDKGRKDPRPVRARSGGSKGRSFSRAGRSLYTKRHENLTYRVKEPKKSSPALDDRDQRSTEETILHDTSSAHVSEKEGDIEECLTVTGKSSYEEPLRKSADVDSDSGKEREGATVEGTPVQKRQTPLSTQSISLDRQMGQTSVVVFHEEIIGSSTAPLLDQSEESGAPFFLVNNKKSSRKATKA</sequence>
<proteinExistence type="predicted"/>
<name>A0ABQ7AW20_BRACR</name>
<dbReference type="EMBL" id="QGKV02001556">
    <property type="protein sequence ID" value="KAF3518356.1"/>
    <property type="molecule type" value="Genomic_DNA"/>
</dbReference>
<dbReference type="InterPro" id="IPR040256">
    <property type="entry name" value="At4g02000-like"/>
</dbReference>
<evidence type="ECO:0000313" key="4">
    <source>
        <dbReference type="Proteomes" id="UP000266723"/>
    </source>
</evidence>
<organism evidence="3 4">
    <name type="scientific">Brassica cretica</name>
    <name type="common">Mustard</name>
    <dbReference type="NCBI Taxonomy" id="69181"/>
    <lineage>
        <taxon>Eukaryota</taxon>
        <taxon>Viridiplantae</taxon>
        <taxon>Streptophyta</taxon>
        <taxon>Embryophyta</taxon>
        <taxon>Tracheophyta</taxon>
        <taxon>Spermatophyta</taxon>
        <taxon>Magnoliopsida</taxon>
        <taxon>eudicotyledons</taxon>
        <taxon>Gunneridae</taxon>
        <taxon>Pentapetalae</taxon>
        <taxon>rosids</taxon>
        <taxon>malvids</taxon>
        <taxon>Brassicales</taxon>
        <taxon>Brassicaceae</taxon>
        <taxon>Brassiceae</taxon>
        <taxon>Brassica</taxon>
    </lineage>
</organism>
<feature type="region of interest" description="Disordered" evidence="1">
    <location>
        <begin position="99"/>
        <end position="143"/>
    </location>
</feature>
<evidence type="ECO:0000313" key="3">
    <source>
        <dbReference type="EMBL" id="KAF3518356.1"/>
    </source>
</evidence>
<feature type="compositionally biased region" description="Low complexity" evidence="1">
    <location>
        <begin position="390"/>
        <end position="406"/>
    </location>
</feature>
<feature type="compositionally biased region" description="Low complexity" evidence="1">
    <location>
        <begin position="27"/>
        <end position="40"/>
    </location>
</feature>
<dbReference type="Pfam" id="PF14111">
    <property type="entry name" value="DUF4283"/>
    <property type="match status" value="1"/>
</dbReference>
<feature type="compositionally biased region" description="Basic and acidic residues" evidence="1">
    <location>
        <begin position="377"/>
        <end position="387"/>
    </location>
</feature>
<keyword evidence="4" id="KW-1185">Reference proteome</keyword>
<gene>
    <name evidence="3" type="ORF">DY000_02061134</name>
</gene>
<evidence type="ECO:0000256" key="1">
    <source>
        <dbReference type="SAM" id="MobiDB-lite"/>
    </source>
</evidence>
<dbReference type="Proteomes" id="UP000266723">
    <property type="component" value="Unassembled WGS sequence"/>
</dbReference>
<protein>
    <recommendedName>
        <fullName evidence="2">DUF4283 domain-containing protein</fullName>
    </recommendedName>
</protein>
<feature type="region of interest" description="Disordered" evidence="1">
    <location>
        <begin position="371"/>
        <end position="512"/>
    </location>
</feature>
<comment type="caution">
    <text evidence="3">The sequence shown here is derived from an EMBL/GenBank/DDBJ whole genome shotgun (WGS) entry which is preliminary data.</text>
</comment>
<feature type="domain" description="DUF4283" evidence="2">
    <location>
        <begin position="178"/>
        <end position="263"/>
    </location>
</feature>
<feature type="region of interest" description="Disordered" evidence="1">
    <location>
        <begin position="23"/>
        <end position="44"/>
    </location>
</feature>
<dbReference type="PANTHER" id="PTHR31286:SF154">
    <property type="entry name" value="CCHC-TYPE DOMAIN-CONTAINING PROTEIN"/>
    <property type="match status" value="1"/>
</dbReference>